<proteinExistence type="predicted"/>
<gene>
    <name evidence="1" type="ORF">EXY23_14645</name>
</gene>
<dbReference type="GO" id="GO:0000271">
    <property type="term" value="P:polysaccharide biosynthetic process"/>
    <property type="evidence" value="ECO:0007669"/>
    <property type="project" value="InterPro"/>
</dbReference>
<comment type="caution">
    <text evidence="1">The sequence shown here is derived from an EMBL/GenBank/DDBJ whole genome shotgun (WGS) entry which is preliminary data.</text>
</comment>
<evidence type="ECO:0008006" key="3">
    <source>
        <dbReference type="Google" id="ProtNLM"/>
    </source>
</evidence>
<dbReference type="OrthoDB" id="7263484at2"/>
<sequence>MTATTIVIFRMAGSESARNARDLAATVAASGATPLVVPFFWEFGDDPDSPGLPATPLFGAGIASAPRLSGHACHRHFGADLDLIDLSAQRLADQPLGLEHIDTESVWSQHLRGTALVADHFLQRVRPRAVLIPHGAEILSRLLREVAERRGLRSLFWESPFLPGFHYVEPFAPHFFAGASRLDLAWQDRQPLAPAERQAAAAFLAAWRADRVSKYAQASDPAELDAFETWCRSSPDPVLFLVGQVPSDANVLTHLGPFQDFRALRRALLAAVPAGWRVVVKHHPRDPASPDGQAPTDRVFHASSLGVHDLFARVRAVATLSSNVGLEAALAGLPVLVLGRPVYAGKGLTIDLDGVPDLTTHLARPALAPPPAERVLEFLHHLIGGGLIRQGDGALLARRIEEAPLGLPRERLSWYGPPVRSLAAAARALDDALRADIGLDAALARLPPDQRNLLAARIGEEALLTGGGAARALPPDAAGGAPRLDVAAAVRDALGGRLVEADIALDHCRDPVRALRAMRDRAGPEAGLVLQLPNAPLDPGDAVQRFRPGDIAALAEAGGWRPRIDLFGLEAGRLLASPDGRPHFVAVLRPGQAEPLSPAQRARIIGRPLRYRPWHLPAALFSVAPGGSMAQGACAIPLGATAGHVVFGPYAALPAGLWDAEFAAWLEEVTPRPAMPAPEFALDIYGAGDGEKAWQRVGLDSGAPFPVLRFEAGAQHRYEFRIFAESGAAGRTLRFGGVTLREAQDG</sequence>
<evidence type="ECO:0000313" key="1">
    <source>
        <dbReference type="EMBL" id="TCZ59839.1"/>
    </source>
</evidence>
<dbReference type="InterPro" id="IPR007833">
    <property type="entry name" value="Capsule_polysaccharide_synth"/>
</dbReference>
<organism evidence="1 2">
    <name type="scientific">Roseicella aquatilis</name>
    <dbReference type="NCBI Taxonomy" id="2527868"/>
    <lineage>
        <taxon>Bacteria</taxon>
        <taxon>Pseudomonadati</taxon>
        <taxon>Pseudomonadota</taxon>
        <taxon>Alphaproteobacteria</taxon>
        <taxon>Acetobacterales</taxon>
        <taxon>Roseomonadaceae</taxon>
        <taxon>Roseicella</taxon>
    </lineage>
</organism>
<dbReference type="RefSeq" id="WP_132290582.1">
    <property type="nucleotide sequence ID" value="NZ_SKBM01000013.1"/>
</dbReference>
<protein>
    <recommendedName>
        <fullName evidence="3">Capsular biosynthesis protein</fullName>
    </recommendedName>
</protein>
<dbReference type="EMBL" id="SKBM01000013">
    <property type="protein sequence ID" value="TCZ59839.1"/>
    <property type="molecule type" value="Genomic_DNA"/>
</dbReference>
<dbReference type="Proteomes" id="UP000295023">
    <property type="component" value="Unassembled WGS sequence"/>
</dbReference>
<dbReference type="GO" id="GO:0015774">
    <property type="term" value="P:polysaccharide transport"/>
    <property type="evidence" value="ECO:0007669"/>
    <property type="project" value="InterPro"/>
</dbReference>
<name>A0A4R4DFU3_9PROT</name>
<dbReference type="Pfam" id="PF05159">
    <property type="entry name" value="Capsule_synth"/>
    <property type="match status" value="1"/>
</dbReference>
<dbReference type="SUPFAM" id="SSF53756">
    <property type="entry name" value="UDP-Glycosyltransferase/glycogen phosphorylase"/>
    <property type="match status" value="1"/>
</dbReference>
<keyword evidence="2" id="KW-1185">Reference proteome</keyword>
<accession>A0A4R4DFU3</accession>
<dbReference type="AlphaFoldDB" id="A0A4R4DFU3"/>
<evidence type="ECO:0000313" key="2">
    <source>
        <dbReference type="Proteomes" id="UP000295023"/>
    </source>
</evidence>
<reference evidence="1 2" key="1">
    <citation type="submission" date="2019-03" db="EMBL/GenBank/DDBJ databases">
        <title>Paracraurococcus aquatilis NE82 genome sequence.</title>
        <authorList>
            <person name="Zhao Y."/>
            <person name="Du Z."/>
        </authorList>
    </citation>
    <scope>NUCLEOTIDE SEQUENCE [LARGE SCALE GENOMIC DNA]</scope>
    <source>
        <strain evidence="1 2">NE82</strain>
    </source>
</reference>